<reference evidence="3 4" key="1">
    <citation type="journal article" date="2023" name="Limnol Oceanogr Lett">
        <title>Environmental adaptations by the intertidal Antarctic cyanobacterium Halotia branconii CENA392 as revealed using long-read genome sequencing.</title>
        <authorList>
            <person name="Dextro R.B."/>
            <person name="Delbaje E."/>
            <person name="Freitas P.N.N."/>
            <person name="Geraldes V."/>
            <person name="Pinto E."/>
            <person name="Long P.F."/>
            <person name="Fiore M.F."/>
        </authorList>
    </citation>
    <scope>NUCLEOTIDE SEQUENCE [LARGE SCALE GENOMIC DNA]</scope>
    <source>
        <strain evidence="3 4">CENA392</strain>
    </source>
</reference>
<keyword evidence="2" id="KW-1277">Toxin-antitoxin system</keyword>
<dbReference type="Proteomes" id="UP001223520">
    <property type="component" value="Chromosome"/>
</dbReference>
<dbReference type="InterPro" id="IPR035093">
    <property type="entry name" value="RelE/ParE_toxin_dom_sf"/>
</dbReference>
<proteinExistence type="inferred from homology"/>
<dbReference type="RefSeq" id="WP_281483358.1">
    <property type="nucleotide sequence ID" value="NZ_CP124543.1"/>
</dbReference>
<evidence type="ECO:0000313" key="4">
    <source>
        <dbReference type="Proteomes" id="UP001223520"/>
    </source>
</evidence>
<dbReference type="Pfam" id="PF05016">
    <property type="entry name" value="ParE_toxin"/>
    <property type="match status" value="1"/>
</dbReference>
<comment type="similarity">
    <text evidence="1">Belongs to the RelE toxin family.</text>
</comment>
<gene>
    <name evidence="3" type="ORF">QI031_00865</name>
</gene>
<sequence>MYQIELTKSATKQLNKLPSNIKERIDARILDLAIEPRPDKVKKIKGNENSYRIRVGDYRIIYEIYDDILLISVVRVGHRSKIYKDET</sequence>
<name>A0AAJ6NTH1_9CYAN</name>
<protein>
    <submittedName>
        <fullName evidence="3">Type II toxin-antitoxin system RelE/ParE family toxin</fullName>
    </submittedName>
</protein>
<keyword evidence="4" id="KW-1185">Reference proteome</keyword>
<dbReference type="InterPro" id="IPR007712">
    <property type="entry name" value="RelE/ParE_toxin"/>
</dbReference>
<dbReference type="KEGG" id="hbq:QI031_00865"/>
<dbReference type="SUPFAM" id="SSF143011">
    <property type="entry name" value="RelE-like"/>
    <property type="match status" value="1"/>
</dbReference>
<evidence type="ECO:0000256" key="1">
    <source>
        <dbReference type="ARBA" id="ARBA00006226"/>
    </source>
</evidence>
<accession>A0AAJ6NTH1</accession>
<organism evidence="3 4">
    <name type="scientific">Halotia branconii CENA392</name>
    <dbReference type="NCBI Taxonomy" id="1539056"/>
    <lineage>
        <taxon>Bacteria</taxon>
        <taxon>Bacillati</taxon>
        <taxon>Cyanobacteriota</taxon>
        <taxon>Cyanophyceae</taxon>
        <taxon>Nostocales</taxon>
        <taxon>Nodulariaceae</taxon>
        <taxon>Halotia</taxon>
    </lineage>
</organism>
<evidence type="ECO:0000313" key="3">
    <source>
        <dbReference type="EMBL" id="WGV26103.1"/>
    </source>
</evidence>
<evidence type="ECO:0000256" key="2">
    <source>
        <dbReference type="ARBA" id="ARBA00022649"/>
    </source>
</evidence>
<dbReference type="AlphaFoldDB" id="A0AAJ6NTH1"/>
<dbReference type="PANTHER" id="PTHR35601">
    <property type="entry name" value="TOXIN RELE"/>
    <property type="match status" value="1"/>
</dbReference>
<dbReference type="EMBL" id="CP124543">
    <property type="protein sequence ID" value="WGV26103.1"/>
    <property type="molecule type" value="Genomic_DNA"/>
</dbReference>
<dbReference type="PANTHER" id="PTHR35601:SF1">
    <property type="entry name" value="TOXIN RELE"/>
    <property type="match status" value="1"/>
</dbReference>
<dbReference type="NCBIfam" id="TIGR02385">
    <property type="entry name" value="RelE_StbE"/>
    <property type="match status" value="1"/>
</dbReference>
<dbReference type="Gene3D" id="3.30.2310.20">
    <property type="entry name" value="RelE-like"/>
    <property type="match status" value="1"/>
</dbReference>